<dbReference type="InterPro" id="IPR011990">
    <property type="entry name" value="TPR-like_helical_dom_sf"/>
</dbReference>
<evidence type="ECO:0000313" key="3">
    <source>
        <dbReference type="EMBL" id="QOL82930.1"/>
    </source>
</evidence>
<evidence type="ECO:0000256" key="1">
    <source>
        <dbReference type="PROSITE-ProRule" id="PRU00339"/>
    </source>
</evidence>
<feature type="repeat" description="TPR" evidence="1">
    <location>
        <begin position="356"/>
        <end position="389"/>
    </location>
</feature>
<keyword evidence="1" id="KW-0802">TPR repeat</keyword>
<dbReference type="AlphaFoldDB" id="A0A7L9WV20"/>
<dbReference type="Gene3D" id="1.25.40.10">
    <property type="entry name" value="Tetratricopeptide repeat domain"/>
    <property type="match status" value="3"/>
</dbReference>
<dbReference type="RefSeq" id="WP_193081325.1">
    <property type="nucleotide sequence ID" value="NZ_CP045201.1"/>
</dbReference>
<dbReference type="Pfam" id="PF13432">
    <property type="entry name" value="TPR_16"/>
    <property type="match status" value="2"/>
</dbReference>
<protein>
    <submittedName>
        <fullName evidence="3">Tetratricopeptide repeat protein</fullName>
    </submittedName>
</protein>
<dbReference type="EMBL" id="CP045201">
    <property type="protein sequence ID" value="QOL82930.1"/>
    <property type="molecule type" value="Genomic_DNA"/>
</dbReference>
<dbReference type="Pfam" id="PF13181">
    <property type="entry name" value="TPR_8"/>
    <property type="match status" value="1"/>
</dbReference>
<dbReference type="InterPro" id="IPR019734">
    <property type="entry name" value="TPR_rpt"/>
</dbReference>
<reference evidence="3 4" key="1">
    <citation type="submission" date="2019-10" db="EMBL/GenBank/DDBJ databases">
        <title>Pseudopuniceibacterium sp. HQ09 islated from Antarctica.</title>
        <authorList>
            <person name="Liao L."/>
            <person name="Su S."/>
            <person name="Chen B."/>
            <person name="Yu Y."/>
        </authorList>
    </citation>
    <scope>NUCLEOTIDE SEQUENCE [LARGE SCALE GENOMIC DNA]</scope>
    <source>
        <strain evidence="3 4">HQ09</strain>
    </source>
</reference>
<sequence length="564" mass="62230">MRLLQVSALALATMLPLPSLAGDLVGSYLAARQASVTNDYDASVRYYKRALSSSPHEPRILEGLIQAQIAAGAADAASVPAERLEKMGVSSQIAQMALVVDDVEKGNYDALQARIEGGQGVGPLVDGLLAAWIHLGKGNMSEALAEFDKVSAQEGLERFARYHKALALAYVGDFQGAESIYAAQSDGPLEMTRRGALARIEVLSQLDRDKDALSLLNRLFGSDLNPELQFLKAALEANQTLPYTHVTSVRDGVAEIFYSVAAALQSEASYEYTLLYARLAESLRPDHIDSLLLTGDLLEKLDRPELATVAYRKVPRDNPSFYQAELGRAEALRKAGRPDAAREVLEQLSADYPTIPDVQASLGDLQRQSGNHREAVVAYDKALALFADDDPSQWFLLYARGMSEERLGNWYAAKVDFLKALKFNPDQPNVLNYFGYSLVEKNERMEQALNMIQRAAELRPESGYIIDSLGWVLHRMGRNDEAVPYMEHAAELMPVDAVVNDHLGDVYWAAGRQLEAQFQWTRALSCDPEDKDADRIRRKLKVGLDAVVAEEATKELQQLARDDG</sequence>
<organism evidence="3 4">
    <name type="scientific">Pseudooceanicola spongiae</name>
    <dbReference type="NCBI Taxonomy" id="2613965"/>
    <lineage>
        <taxon>Bacteria</taxon>
        <taxon>Pseudomonadati</taxon>
        <taxon>Pseudomonadota</taxon>
        <taxon>Alphaproteobacteria</taxon>
        <taxon>Rhodobacterales</taxon>
        <taxon>Paracoccaceae</taxon>
        <taxon>Pseudooceanicola</taxon>
    </lineage>
</organism>
<name>A0A7L9WV20_9RHOB</name>
<feature type="signal peptide" evidence="2">
    <location>
        <begin position="1"/>
        <end position="21"/>
    </location>
</feature>
<dbReference type="SUPFAM" id="SSF48452">
    <property type="entry name" value="TPR-like"/>
    <property type="match status" value="3"/>
</dbReference>
<keyword evidence="4" id="KW-1185">Reference proteome</keyword>
<accession>A0A7L9WV20</accession>
<dbReference type="KEGG" id="pshq:F3W81_20095"/>
<dbReference type="PANTHER" id="PTHR12558:SF13">
    <property type="entry name" value="CELL DIVISION CYCLE PROTEIN 27 HOMOLOG"/>
    <property type="match status" value="1"/>
</dbReference>
<dbReference type="PROSITE" id="PS50005">
    <property type="entry name" value="TPR"/>
    <property type="match status" value="1"/>
</dbReference>
<dbReference type="SMART" id="SM00028">
    <property type="entry name" value="TPR"/>
    <property type="match status" value="8"/>
</dbReference>
<evidence type="ECO:0000256" key="2">
    <source>
        <dbReference type="SAM" id="SignalP"/>
    </source>
</evidence>
<evidence type="ECO:0000313" key="4">
    <source>
        <dbReference type="Proteomes" id="UP000594118"/>
    </source>
</evidence>
<keyword evidence="2" id="KW-0732">Signal</keyword>
<feature type="chain" id="PRO_5032983591" evidence="2">
    <location>
        <begin position="22"/>
        <end position="564"/>
    </location>
</feature>
<dbReference type="Proteomes" id="UP000594118">
    <property type="component" value="Chromosome"/>
</dbReference>
<dbReference type="PANTHER" id="PTHR12558">
    <property type="entry name" value="CELL DIVISION CYCLE 16,23,27"/>
    <property type="match status" value="1"/>
</dbReference>
<gene>
    <name evidence="3" type="ORF">F3W81_20095</name>
</gene>
<proteinExistence type="predicted"/>